<dbReference type="AlphaFoldDB" id="A0A066XSX9"/>
<protein>
    <submittedName>
        <fullName evidence="10">Putative CFEM domain-containing protein</fullName>
    </submittedName>
</protein>
<keyword evidence="4 7" id="KW-0472">Membrane</keyword>
<feature type="region of interest" description="Disordered" evidence="6">
    <location>
        <begin position="298"/>
        <end position="342"/>
    </location>
</feature>
<dbReference type="EMBL" id="JMSE01000078">
    <property type="protein sequence ID" value="KDN71972.1"/>
    <property type="molecule type" value="Genomic_DNA"/>
</dbReference>
<evidence type="ECO:0000256" key="3">
    <source>
        <dbReference type="ARBA" id="ARBA00022989"/>
    </source>
</evidence>
<dbReference type="Proteomes" id="UP000027238">
    <property type="component" value="Unassembled WGS sequence"/>
</dbReference>
<feature type="transmembrane region" description="Helical" evidence="7">
    <location>
        <begin position="65"/>
        <end position="82"/>
    </location>
</feature>
<dbReference type="InterPro" id="IPR052337">
    <property type="entry name" value="SAT4-like"/>
</dbReference>
<evidence type="ECO:0000256" key="5">
    <source>
        <dbReference type="ARBA" id="ARBA00038359"/>
    </source>
</evidence>
<comment type="similarity">
    <text evidence="5">Belongs to the SAT4 family.</text>
</comment>
<evidence type="ECO:0000259" key="9">
    <source>
        <dbReference type="Pfam" id="PF20684"/>
    </source>
</evidence>
<feature type="domain" description="Rhodopsin" evidence="9">
    <location>
        <begin position="52"/>
        <end position="234"/>
    </location>
</feature>
<dbReference type="GO" id="GO:0016020">
    <property type="term" value="C:membrane"/>
    <property type="evidence" value="ECO:0007669"/>
    <property type="project" value="UniProtKB-SubCell"/>
</dbReference>
<dbReference type="eggNOG" id="ENOG502SKG6">
    <property type="taxonomic scope" value="Eukaryota"/>
</dbReference>
<evidence type="ECO:0000256" key="2">
    <source>
        <dbReference type="ARBA" id="ARBA00022692"/>
    </source>
</evidence>
<feature type="chain" id="PRO_5001630736" evidence="8">
    <location>
        <begin position="23"/>
        <end position="342"/>
    </location>
</feature>
<keyword evidence="11" id="KW-1185">Reference proteome</keyword>
<feature type="compositionally biased region" description="Polar residues" evidence="6">
    <location>
        <begin position="259"/>
        <end position="270"/>
    </location>
</feature>
<comment type="subcellular location">
    <subcellularLocation>
        <location evidence="1">Membrane</location>
        <topology evidence="1">Multi-pass membrane protein</topology>
    </subcellularLocation>
</comment>
<keyword evidence="8" id="KW-0732">Signal</keyword>
<feature type="transmembrane region" description="Helical" evidence="7">
    <location>
        <begin position="89"/>
        <end position="111"/>
    </location>
</feature>
<name>A0A066XSX9_COLSU</name>
<proteinExistence type="inferred from homology"/>
<feature type="region of interest" description="Disordered" evidence="6">
    <location>
        <begin position="248"/>
        <end position="275"/>
    </location>
</feature>
<keyword evidence="2 7" id="KW-0812">Transmembrane</keyword>
<feature type="transmembrane region" description="Helical" evidence="7">
    <location>
        <begin position="174"/>
        <end position="200"/>
    </location>
</feature>
<dbReference type="HOGENOM" id="CLU_811359_0_0_1"/>
<feature type="transmembrane region" description="Helical" evidence="7">
    <location>
        <begin position="131"/>
        <end position="153"/>
    </location>
</feature>
<dbReference type="PANTHER" id="PTHR33048:SF143">
    <property type="entry name" value="EXTRACELLULAR MEMBRANE PROTEIN CFEM DOMAIN-CONTAINING PROTEIN-RELATED"/>
    <property type="match status" value="1"/>
</dbReference>
<dbReference type="InterPro" id="IPR049326">
    <property type="entry name" value="Rhodopsin_dom_fungi"/>
</dbReference>
<dbReference type="STRING" id="1173701.A0A066XSX9"/>
<evidence type="ECO:0000313" key="11">
    <source>
        <dbReference type="Proteomes" id="UP000027238"/>
    </source>
</evidence>
<dbReference type="PANTHER" id="PTHR33048">
    <property type="entry name" value="PTH11-LIKE INTEGRAL MEMBRANE PROTEIN (AFU_ORTHOLOGUE AFUA_5G11245)"/>
    <property type="match status" value="1"/>
</dbReference>
<evidence type="ECO:0000256" key="6">
    <source>
        <dbReference type="SAM" id="MobiDB-lite"/>
    </source>
</evidence>
<evidence type="ECO:0000256" key="7">
    <source>
        <dbReference type="SAM" id="Phobius"/>
    </source>
</evidence>
<dbReference type="Pfam" id="PF20684">
    <property type="entry name" value="Fung_rhodopsin"/>
    <property type="match status" value="1"/>
</dbReference>
<evidence type="ECO:0000256" key="8">
    <source>
        <dbReference type="SAM" id="SignalP"/>
    </source>
</evidence>
<comment type="caution">
    <text evidence="10">The sequence shown here is derived from an EMBL/GenBank/DDBJ whole genome shotgun (WGS) entry which is preliminary data.</text>
</comment>
<evidence type="ECO:0000256" key="4">
    <source>
        <dbReference type="ARBA" id="ARBA00023136"/>
    </source>
</evidence>
<gene>
    <name evidence="10" type="ORF">CSUB01_07287</name>
</gene>
<dbReference type="OrthoDB" id="2496787at2759"/>
<feature type="signal peptide" evidence="8">
    <location>
        <begin position="1"/>
        <end position="22"/>
    </location>
</feature>
<feature type="compositionally biased region" description="Basic and acidic residues" evidence="6">
    <location>
        <begin position="308"/>
        <end position="320"/>
    </location>
</feature>
<reference evidence="11" key="1">
    <citation type="journal article" date="2014" name="Genome Announc.">
        <title>Draft genome sequence of Colletotrichum sublineola, a destructive pathogen of cultivated sorghum.</title>
        <authorList>
            <person name="Baroncelli R."/>
            <person name="Sanz-Martin J.M."/>
            <person name="Rech G.E."/>
            <person name="Sukno S.A."/>
            <person name="Thon M.R."/>
        </authorList>
    </citation>
    <scope>NUCLEOTIDE SEQUENCE [LARGE SCALE GENOMIC DNA]</scope>
    <source>
        <strain evidence="11">TX430BB</strain>
    </source>
</reference>
<evidence type="ECO:0000313" key="10">
    <source>
        <dbReference type="EMBL" id="KDN71972.1"/>
    </source>
</evidence>
<evidence type="ECO:0000256" key="1">
    <source>
        <dbReference type="ARBA" id="ARBA00004141"/>
    </source>
</evidence>
<keyword evidence="3 7" id="KW-1133">Transmembrane helix</keyword>
<feature type="transmembrane region" description="Helical" evidence="7">
    <location>
        <begin position="206"/>
        <end position="226"/>
    </location>
</feature>
<accession>A0A066XSX9</accession>
<organism evidence="10 11">
    <name type="scientific">Colletotrichum sublineola</name>
    <name type="common">Sorghum anthracnose fungus</name>
    <dbReference type="NCBI Taxonomy" id="1173701"/>
    <lineage>
        <taxon>Eukaryota</taxon>
        <taxon>Fungi</taxon>
        <taxon>Dikarya</taxon>
        <taxon>Ascomycota</taxon>
        <taxon>Pezizomycotina</taxon>
        <taxon>Sordariomycetes</taxon>
        <taxon>Hypocreomycetidae</taxon>
        <taxon>Glomerellales</taxon>
        <taxon>Glomerellaceae</taxon>
        <taxon>Colletotrichum</taxon>
        <taxon>Colletotrichum graminicola species complex</taxon>
    </lineage>
</organism>
<sequence>MAAGRFFALLVCLLGLGGVVAAVDPSSINGIPSCAAILASFFPATYTAERTGGGKDIWKLTPDQITEYLIASILFLYLRIFPDEKFRKILWYTQLFNLLLWISCTAASLAACEPLNFFWNGWMGEMKGKCYDLNAFAMCHGAINVALDVWMLILPVSQIYNLRMKRKEKAGIMLMFGVGIFLTAVSAYRIKALMIFATSYNITANAFQASLFSTIELCVGIFVACLPSTRQVWRVVSPKILKASHLSPRLPKSPKASCDVSQVSQATPGANEQPPAAIYDESSIAHLIEDFKRIDLNNLPDPVSDGDETAKDAEQADSGKHGIHPGQLERLPQSGMKGHESC</sequence>